<reference evidence="1 2" key="1">
    <citation type="submission" date="2021-07" db="EMBL/GenBank/DDBJ databases">
        <title>The Aristolochia fimbriata genome: insights into angiosperm evolution, floral development and chemical biosynthesis.</title>
        <authorList>
            <person name="Jiao Y."/>
        </authorList>
    </citation>
    <scope>NUCLEOTIDE SEQUENCE [LARGE SCALE GENOMIC DNA]</scope>
    <source>
        <strain evidence="1">IBCAS-2021</strain>
        <tissue evidence="1">Leaf</tissue>
    </source>
</reference>
<dbReference type="AlphaFoldDB" id="A0AAV7EXI8"/>
<accession>A0AAV7EXI8</accession>
<protein>
    <submittedName>
        <fullName evidence="1">Uncharacterized protein</fullName>
    </submittedName>
</protein>
<name>A0AAV7EXI8_ARIFI</name>
<dbReference type="Proteomes" id="UP000825729">
    <property type="component" value="Unassembled WGS sequence"/>
</dbReference>
<sequence>MERIHHGITGRQTRELCGLVKPIRDLDLMIHIECRCSSQNGKRIELLAEAIPVHVKRYLQVPTMHARLEKTPNSSPQSKSSHLHCQLNVPRRYCTHPHGFPP</sequence>
<organism evidence="1 2">
    <name type="scientific">Aristolochia fimbriata</name>
    <name type="common">White veined hardy Dutchman's pipe vine</name>
    <dbReference type="NCBI Taxonomy" id="158543"/>
    <lineage>
        <taxon>Eukaryota</taxon>
        <taxon>Viridiplantae</taxon>
        <taxon>Streptophyta</taxon>
        <taxon>Embryophyta</taxon>
        <taxon>Tracheophyta</taxon>
        <taxon>Spermatophyta</taxon>
        <taxon>Magnoliopsida</taxon>
        <taxon>Magnoliidae</taxon>
        <taxon>Piperales</taxon>
        <taxon>Aristolochiaceae</taxon>
        <taxon>Aristolochia</taxon>
    </lineage>
</organism>
<keyword evidence="2" id="KW-1185">Reference proteome</keyword>
<evidence type="ECO:0000313" key="2">
    <source>
        <dbReference type="Proteomes" id="UP000825729"/>
    </source>
</evidence>
<evidence type="ECO:0000313" key="1">
    <source>
        <dbReference type="EMBL" id="KAG9452367.1"/>
    </source>
</evidence>
<proteinExistence type="predicted"/>
<dbReference type="EMBL" id="JAINDJ010000003">
    <property type="protein sequence ID" value="KAG9452367.1"/>
    <property type="molecule type" value="Genomic_DNA"/>
</dbReference>
<gene>
    <name evidence="1" type="ORF">H6P81_005271</name>
</gene>
<comment type="caution">
    <text evidence="1">The sequence shown here is derived from an EMBL/GenBank/DDBJ whole genome shotgun (WGS) entry which is preliminary data.</text>
</comment>